<reference evidence="2" key="1">
    <citation type="submission" date="2016-11" db="EMBL/GenBank/DDBJ databases">
        <authorList>
            <person name="Jaros S."/>
            <person name="Januszkiewicz K."/>
            <person name="Wedrychowicz H."/>
        </authorList>
    </citation>
    <scope>NUCLEOTIDE SEQUENCE [LARGE SCALE GENOMIC DNA]</scope>
    <source>
        <strain evidence="2">DSM 7057</strain>
    </source>
</reference>
<name>A0AA94L1G2_DESDE</name>
<dbReference type="InterPro" id="IPR003664">
    <property type="entry name" value="FA_synthesis"/>
</dbReference>
<dbReference type="RefSeq" id="WP_072311355.1">
    <property type="nucleotide sequence ID" value="NZ_FPIW01000007.1"/>
</dbReference>
<organism evidence="1 2">
    <name type="scientific">Desulfovibrio desulfuricans</name>
    <dbReference type="NCBI Taxonomy" id="876"/>
    <lineage>
        <taxon>Bacteria</taxon>
        <taxon>Pseudomonadati</taxon>
        <taxon>Thermodesulfobacteriota</taxon>
        <taxon>Desulfovibrionia</taxon>
        <taxon>Desulfovibrionales</taxon>
        <taxon>Desulfovibrionaceae</taxon>
        <taxon>Desulfovibrio</taxon>
    </lineage>
</organism>
<dbReference type="Gene3D" id="3.40.718.10">
    <property type="entry name" value="Isopropylmalate Dehydrogenase"/>
    <property type="match status" value="1"/>
</dbReference>
<proteinExistence type="predicted"/>
<dbReference type="GO" id="GO:0006633">
    <property type="term" value="P:fatty acid biosynthetic process"/>
    <property type="evidence" value="ECO:0007669"/>
    <property type="project" value="InterPro"/>
</dbReference>
<sequence length="388" mass="39963">MASQNDKRAILGKALEDLVTRARSGREPCRIGLMAAGGEHSDMEFITAAAAAMKEDAALTVVGVGPRPAGLLPAGLDWIETGCEGGELAAGMEKALDSGHIQGAVALHYPFPLGVSTVGRILTPALGRAMFVACTTGMSAAKRQQALLRNAVLGIAVAKASGLAAPAVGVLNVDAAPQVLRALNRMAEKGYALNLGQSVRGDGGSLLRGNDLLRGAVDVCVTDTLTGNVLMKLFGAFTSGGAYETTGWGYGPSVGEGWNKVVSIISRASGSPVIANALAYTAAAVRGRLPALVTEELRKARAAGLDDELAAFEKSDAAPAVQVSPPPVEPTDEEIHGIDVLDLEQAVRCLWKEKIYAEAAMGCTGPVVKLASARLEAARKILADAGYI</sequence>
<dbReference type="Pfam" id="PF02504">
    <property type="entry name" value="FA_synthesis"/>
    <property type="match status" value="1"/>
</dbReference>
<evidence type="ECO:0000313" key="2">
    <source>
        <dbReference type="Proteomes" id="UP000182680"/>
    </source>
</evidence>
<dbReference type="EMBL" id="FPIW01000007">
    <property type="protein sequence ID" value="SFW26999.1"/>
    <property type="molecule type" value="Genomic_DNA"/>
</dbReference>
<dbReference type="Proteomes" id="UP000182680">
    <property type="component" value="Unassembled WGS sequence"/>
</dbReference>
<protein>
    <submittedName>
        <fullName evidence="1">Betaine reductase</fullName>
    </submittedName>
</protein>
<gene>
    <name evidence="1" type="ORF">SAMN02910291_00631</name>
</gene>
<dbReference type="SUPFAM" id="SSF53659">
    <property type="entry name" value="Isocitrate/Isopropylmalate dehydrogenase-like"/>
    <property type="match status" value="1"/>
</dbReference>
<dbReference type="NCBIfam" id="NF040747">
    <property type="entry name" value="reduct_C_alpha"/>
    <property type="match status" value="1"/>
</dbReference>
<dbReference type="AlphaFoldDB" id="A0AA94L1G2"/>
<comment type="caution">
    <text evidence="1">The sequence shown here is derived from an EMBL/GenBank/DDBJ whole genome shotgun (WGS) entry which is preliminary data.</text>
</comment>
<dbReference type="GO" id="GO:0016747">
    <property type="term" value="F:acyltransferase activity, transferring groups other than amino-acyl groups"/>
    <property type="evidence" value="ECO:0007669"/>
    <property type="project" value="InterPro"/>
</dbReference>
<evidence type="ECO:0000313" key="1">
    <source>
        <dbReference type="EMBL" id="SFW26999.1"/>
    </source>
</evidence>
<accession>A0AA94L1G2</accession>